<evidence type="ECO:0000259" key="2">
    <source>
        <dbReference type="PROSITE" id="PS50048"/>
    </source>
</evidence>
<dbReference type="InterPro" id="IPR001138">
    <property type="entry name" value="Zn2Cys6_DnaBD"/>
</dbReference>
<dbReference type="OrthoDB" id="5958943at2759"/>
<dbReference type="GeneID" id="28822745"/>
<dbReference type="PROSITE" id="PS50048">
    <property type="entry name" value="ZN2_CY6_FUNGAL_2"/>
    <property type="match status" value="1"/>
</dbReference>
<evidence type="ECO:0000313" key="4">
    <source>
        <dbReference type="Proteomes" id="UP000070700"/>
    </source>
</evidence>
<keyword evidence="1" id="KW-0539">Nucleus</keyword>
<dbReference type="STRING" id="149040.A0A194XCL8"/>
<dbReference type="InParanoid" id="A0A194XCL8"/>
<proteinExistence type="predicted"/>
<dbReference type="GO" id="GO:0000981">
    <property type="term" value="F:DNA-binding transcription factor activity, RNA polymerase II-specific"/>
    <property type="evidence" value="ECO:0007669"/>
    <property type="project" value="InterPro"/>
</dbReference>
<dbReference type="Pfam" id="PF00172">
    <property type="entry name" value="Zn_clus"/>
    <property type="match status" value="1"/>
</dbReference>
<dbReference type="KEGG" id="psco:LY89DRAFT_668128"/>
<reference evidence="3 4" key="1">
    <citation type="submission" date="2015-10" db="EMBL/GenBank/DDBJ databases">
        <title>Full genome of DAOMC 229536 Phialocephala scopiformis, a fungal endophyte of spruce producing the potent anti-insectan compound rugulosin.</title>
        <authorList>
            <consortium name="DOE Joint Genome Institute"/>
            <person name="Walker A.K."/>
            <person name="Frasz S.L."/>
            <person name="Seifert K.A."/>
            <person name="Miller J.D."/>
            <person name="Mondo S.J."/>
            <person name="Labutti K."/>
            <person name="Lipzen A."/>
            <person name="Dockter R."/>
            <person name="Kennedy M."/>
            <person name="Grigoriev I.V."/>
            <person name="Spatafora J.W."/>
        </authorList>
    </citation>
    <scope>NUCLEOTIDE SEQUENCE [LARGE SCALE GENOMIC DNA]</scope>
    <source>
        <strain evidence="3 4">CBS 120377</strain>
    </source>
</reference>
<dbReference type="GO" id="GO:0008270">
    <property type="term" value="F:zinc ion binding"/>
    <property type="evidence" value="ECO:0007669"/>
    <property type="project" value="InterPro"/>
</dbReference>
<dbReference type="Gene3D" id="4.10.240.10">
    <property type="entry name" value="Zn(2)-C6 fungal-type DNA-binding domain"/>
    <property type="match status" value="1"/>
</dbReference>
<feature type="domain" description="Zn(2)-C6 fungal-type" evidence="2">
    <location>
        <begin position="12"/>
        <end position="53"/>
    </location>
</feature>
<dbReference type="SMART" id="SM00066">
    <property type="entry name" value="GAL4"/>
    <property type="match status" value="1"/>
</dbReference>
<dbReference type="SUPFAM" id="SSF57701">
    <property type="entry name" value="Zn2/Cys6 DNA-binding domain"/>
    <property type="match status" value="1"/>
</dbReference>
<dbReference type="Proteomes" id="UP000070700">
    <property type="component" value="Unassembled WGS sequence"/>
</dbReference>
<gene>
    <name evidence="3" type="ORF">LY89DRAFT_668128</name>
</gene>
<keyword evidence="4" id="KW-1185">Reference proteome</keyword>
<dbReference type="AlphaFoldDB" id="A0A194XCL8"/>
<dbReference type="InterPro" id="IPR036864">
    <property type="entry name" value="Zn2-C6_fun-type_DNA-bd_sf"/>
</dbReference>
<protein>
    <recommendedName>
        <fullName evidence="2">Zn(2)-C6 fungal-type domain-containing protein</fullName>
    </recommendedName>
</protein>
<dbReference type="RefSeq" id="XP_018072270.1">
    <property type="nucleotide sequence ID" value="XM_018213019.1"/>
</dbReference>
<evidence type="ECO:0000313" key="3">
    <source>
        <dbReference type="EMBL" id="KUJ17915.1"/>
    </source>
</evidence>
<dbReference type="CDD" id="cd00067">
    <property type="entry name" value="GAL4"/>
    <property type="match status" value="1"/>
</dbReference>
<dbReference type="EMBL" id="KQ947413">
    <property type="protein sequence ID" value="KUJ17915.1"/>
    <property type="molecule type" value="Genomic_DNA"/>
</dbReference>
<sequence length="589" mass="66276">MRNRPRRKQFSSCDACRQSRVACDATKRGHQPNQTTWNGACSRCLSRNRKCTFKVQKSSLVSMFLLANHYGTYKWIGKSTSRLGKDESVIPVSVIGDLSDGAPLELGNEASNGRTENHVYETSPSEIVASHEAQLPIPTIESGDTLLAQWSKQIYHHIFSSIFGHCLGRNGCPFVNNPPSDIFLAPTKLFKDLDAYIDKQQAPREQDAQIEQFLDRAIQAFAARWLPVTTPKTPHLQEVIKKNWRALRRDMLRVINHPSYCSVLTLYLFGQTPVPAGVTSEEESDGISSAVCIQTALLHIQQLRHSCQFLNLPPAFVELESRAYWAGVMWDTTNSLLLNIRSSLTSGLKGACLEPAWKLARGFLASFHSKTEIWQKKSFEASEEEAQQVISAANVCSVYTWKTIASVKEALREGVEESDLMFSWDAFLDALDVFKSTIRPLMSTCQKRLHFLGQVERLKWYHVVLEYYLGILLLVETIEGAGRQDLLSKIVETRTGAELESFNVLKFGLESRYTITEHSTGTELVGKQISVSFIAIDPYPTHVVALVQLMTKAIKRRYQQGDIKQEVHSYLSSTLLKVLEELPPNSCVV</sequence>
<name>A0A194XCL8_MOLSC</name>
<evidence type="ECO:0000256" key="1">
    <source>
        <dbReference type="ARBA" id="ARBA00023242"/>
    </source>
</evidence>
<organism evidence="3 4">
    <name type="scientific">Mollisia scopiformis</name>
    <name type="common">Conifer needle endophyte fungus</name>
    <name type="synonym">Phialocephala scopiformis</name>
    <dbReference type="NCBI Taxonomy" id="149040"/>
    <lineage>
        <taxon>Eukaryota</taxon>
        <taxon>Fungi</taxon>
        <taxon>Dikarya</taxon>
        <taxon>Ascomycota</taxon>
        <taxon>Pezizomycotina</taxon>
        <taxon>Leotiomycetes</taxon>
        <taxon>Helotiales</taxon>
        <taxon>Mollisiaceae</taxon>
        <taxon>Mollisia</taxon>
    </lineage>
</organism>
<accession>A0A194XCL8</accession>